<dbReference type="KEGG" id="mul:MUL_0240"/>
<feature type="transmembrane region" description="Helical" evidence="5">
    <location>
        <begin position="20"/>
        <end position="42"/>
    </location>
</feature>
<dbReference type="Gene3D" id="1.20.1250.20">
    <property type="entry name" value="MFS general substrate transporter like domains"/>
    <property type="match status" value="1"/>
</dbReference>
<keyword evidence="4 5" id="KW-0472">Membrane</keyword>
<evidence type="ECO:0000256" key="2">
    <source>
        <dbReference type="ARBA" id="ARBA00022692"/>
    </source>
</evidence>
<feature type="domain" description="Major facilitator superfamily (MFS) profile" evidence="6">
    <location>
        <begin position="17"/>
        <end position="463"/>
    </location>
</feature>
<organism evidence="7 8">
    <name type="scientific">Mycobacterium ulcerans (strain Agy99)</name>
    <dbReference type="NCBI Taxonomy" id="362242"/>
    <lineage>
        <taxon>Bacteria</taxon>
        <taxon>Bacillati</taxon>
        <taxon>Actinomycetota</taxon>
        <taxon>Actinomycetes</taxon>
        <taxon>Mycobacteriales</taxon>
        <taxon>Mycobacteriaceae</taxon>
        <taxon>Mycobacterium</taxon>
        <taxon>Mycobacterium ulcerans group</taxon>
    </lineage>
</organism>
<feature type="transmembrane region" description="Helical" evidence="5">
    <location>
        <begin position="116"/>
        <end position="135"/>
    </location>
</feature>
<comment type="subcellular location">
    <subcellularLocation>
        <location evidence="1">Cell membrane</location>
        <topology evidence="1">Multi-pass membrane protein</topology>
    </subcellularLocation>
</comment>
<dbReference type="HOGENOM" id="CLU_000960_28_2_11"/>
<proteinExistence type="predicted"/>
<dbReference type="SUPFAM" id="SSF103473">
    <property type="entry name" value="MFS general substrate transporter"/>
    <property type="match status" value="1"/>
</dbReference>
<feature type="transmembrane region" description="Helical" evidence="5">
    <location>
        <begin position="202"/>
        <end position="223"/>
    </location>
</feature>
<accession>A0PKW3</accession>
<gene>
    <name evidence="7" type="ordered locus">MUL_0240</name>
</gene>
<evidence type="ECO:0000313" key="8">
    <source>
        <dbReference type="Proteomes" id="UP000000765"/>
    </source>
</evidence>
<name>A0PKW3_MYCUA</name>
<sequence>MGARVRGVVLVTGRVRELAVGLTAGFIVYLDTTVLLVAFGAISASFPEASSSARSWVLDAYFIVFAALMVPGGRWADQFGSRNVFAIGVSTFILSSVGCAVAPTLGALVAARAAQAVGAALMGPASLALILPYFGRGSRATAVSLWGTSAALAAALGPPLGGFLADTVGWRGIFLINVPIGLAVLAGLRNVDNRGDAVAGQLVNTSAIVLIASGVGALTAGILEGPSWGWGQRRTLLLLIAGAILLATAMVGVARHHRRAEPIHDFDKGRFFAANAATAIFGAGFYGLLLAVVFFLTSHWHYSTFEAGLAMMPIFVAAALAAIPAGRIADARGHRWAVIPGCWVFALGVFLFWLLTTSRADYASRWLPGSILCGIGIRCVMPVLASAAIDAMPGQLLGTANALNSMLRQFGAALGTAAVGTLLVERSGHSPIDVGSFRVVWAFLGTLTIATIPFALRLIRPGVATTGRGAPTGSRRMRIATLAVSRSTFRKKHLRANDQ</sequence>
<dbReference type="PANTHER" id="PTHR42718">
    <property type="entry name" value="MAJOR FACILITATOR SUPERFAMILY MULTIDRUG TRANSPORTER MFSC"/>
    <property type="match status" value="1"/>
</dbReference>
<evidence type="ECO:0000259" key="6">
    <source>
        <dbReference type="PROSITE" id="PS50850"/>
    </source>
</evidence>
<feature type="transmembrane region" description="Helical" evidence="5">
    <location>
        <begin position="84"/>
        <end position="110"/>
    </location>
</feature>
<dbReference type="eggNOG" id="COG0477">
    <property type="taxonomic scope" value="Bacteria"/>
</dbReference>
<dbReference type="Gene3D" id="1.20.1720.10">
    <property type="entry name" value="Multidrug resistance protein D"/>
    <property type="match status" value="1"/>
</dbReference>
<feature type="transmembrane region" description="Helical" evidence="5">
    <location>
        <begin position="308"/>
        <end position="329"/>
    </location>
</feature>
<dbReference type="GO" id="GO:0005886">
    <property type="term" value="C:plasma membrane"/>
    <property type="evidence" value="ECO:0007669"/>
    <property type="project" value="UniProtKB-SubCell"/>
</dbReference>
<keyword evidence="2 5" id="KW-0812">Transmembrane</keyword>
<feature type="transmembrane region" description="Helical" evidence="5">
    <location>
        <begin position="367"/>
        <end position="389"/>
    </location>
</feature>
<dbReference type="InterPro" id="IPR011701">
    <property type="entry name" value="MFS"/>
</dbReference>
<protein>
    <submittedName>
        <fullName evidence="7">Conserved two-domain transmembrane protein</fullName>
    </submittedName>
</protein>
<evidence type="ECO:0000313" key="7">
    <source>
        <dbReference type="EMBL" id="ABL02982.1"/>
    </source>
</evidence>
<reference evidence="7 8" key="1">
    <citation type="journal article" date="2007" name="Genome Res.">
        <title>Reductive evolution and niche adaptation inferred from the genome of Mycobacterium ulcerans, the causative agent of Buruli ulcer.</title>
        <authorList>
            <person name="Stinear T.P."/>
            <person name="Seemann T."/>
            <person name="Pidot S."/>
            <person name="Frigui W."/>
            <person name="Reysset G."/>
            <person name="Garnier T."/>
            <person name="Meurice G."/>
            <person name="Simon D."/>
            <person name="Bouchier C."/>
            <person name="Ma L."/>
            <person name="Tichit M."/>
            <person name="Porter J.L."/>
            <person name="Ryan J."/>
            <person name="Johnson P.D."/>
            <person name="Davies J.K."/>
            <person name="Jenkin G.A."/>
            <person name="Small P.L."/>
            <person name="Jones L.M."/>
            <person name="Tekaia F."/>
            <person name="Laval F."/>
            <person name="Daffe M."/>
            <person name="Parkhill J."/>
            <person name="Cole S.T."/>
        </authorList>
    </citation>
    <scope>NUCLEOTIDE SEQUENCE [LARGE SCALE GENOMIC DNA]</scope>
    <source>
        <strain evidence="7 8">Agy99</strain>
    </source>
</reference>
<feature type="transmembrane region" description="Helical" evidence="5">
    <location>
        <begin position="336"/>
        <end position="355"/>
    </location>
</feature>
<dbReference type="AlphaFoldDB" id="A0PKW3"/>
<evidence type="ECO:0000256" key="1">
    <source>
        <dbReference type="ARBA" id="ARBA00004651"/>
    </source>
</evidence>
<keyword evidence="3 5" id="KW-1133">Transmembrane helix</keyword>
<dbReference type="InterPro" id="IPR020846">
    <property type="entry name" value="MFS_dom"/>
</dbReference>
<dbReference type="PROSITE" id="PS50850">
    <property type="entry name" value="MFS"/>
    <property type="match status" value="1"/>
</dbReference>
<dbReference type="Pfam" id="PF07690">
    <property type="entry name" value="MFS_1"/>
    <property type="match status" value="2"/>
</dbReference>
<dbReference type="InterPro" id="IPR036259">
    <property type="entry name" value="MFS_trans_sf"/>
</dbReference>
<dbReference type="Proteomes" id="UP000000765">
    <property type="component" value="Chromosome"/>
</dbReference>
<dbReference type="GO" id="GO:0022857">
    <property type="term" value="F:transmembrane transporter activity"/>
    <property type="evidence" value="ECO:0007669"/>
    <property type="project" value="InterPro"/>
</dbReference>
<feature type="transmembrane region" description="Helical" evidence="5">
    <location>
        <begin position="274"/>
        <end position="296"/>
    </location>
</feature>
<evidence type="ECO:0000256" key="4">
    <source>
        <dbReference type="ARBA" id="ARBA00023136"/>
    </source>
</evidence>
<dbReference type="CDD" id="cd17321">
    <property type="entry name" value="MFS_MMR_MDR_like"/>
    <property type="match status" value="1"/>
</dbReference>
<dbReference type="PANTHER" id="PTHR42718:SF48">
    <property type="entry name" value="CONSERVED TWO-DOMAIN MEMBRANE PROTEIN-RELATED"/>
    <property type="match status" value="1"/>
</dbReference>
<feature type="transmembrane region" description="Helical" evidence="5">
    <location>
        <begin position="235"/>
        <end position="254"/>
    </location>
</feature>
<evidence type="ECO:0000256" key="5">
    <source>
        <dbReference type="SAM" id="Phobius"/>
    </source>
</evidence>
<dbReference type="EMBL" id="CP000325">
    <property type="protein sequence ID" value="ABL02982.1"/>
    <property type="molecule type" value="Genomic_DNA"/>
</dbReference>
<feature type="transmembrane region" description="Helical" evidence="5">
    <location>
        <begin position="142"/>
        <end position="164"/>
    </location>
</feature>
<feature type="transmembrane region" description="Helical" evidence="5">
    <location>
        <begin position="410"/>
        <end position="427"/>
    </location>
</feature>
<evidence type="ECO:0000256" key="3">
    <source>
        <dbReference type="ARBA" id="ARBA00022989"/>
    </source>
</evidence>
<feature type="transmembrane region" description="Helical" evidence="5">
    <location>
        <begin position="54"/>
        <end position="72"/>
    </location>
</feature>
<feature type="transmembrane region" description="Helical" evidence="5">
    <location>
        <begin position="170"/>
        <end position="190"/>
    </location>
</feature>
<feature type="transmembrane region" description="Helical" evidence="5">
    <location>
        <begin position="439"/>
        <end position="459"/>
    </location>
</feature>